<dbReference type="EMBL" id="VHJK01000001">
    <property type="protein sequence ID" value="TRD11652.1"/>
    <property type="molecule type" value="Genomic_DNA"/>
</dbReference>
<dbReference type="AlphaFoldDB" id="A0A547PBY7"/>
<dbReference type="GO" id="GO:0032259">
    <property type="term" value="P:methylation"/>
    <property type="evidence" value="ECO:0007669"/>
    <property type="project" value="UniProtKB-KW"/>
</dbReference>
<reference evidence="2 3" key="1">
    <citation type="submission" date="2019-06" db="EMBL/GenBank/DDBJ databases">
        <title>Erythrobacter insulae sp. nov., isolated from a tidal flat.</title>
        <authorList>
            <person name="Yoon J.-H."/>
        </authorList>
    </citation>
    <scope>NUCLEOTIDE SEQUENCE [LARGE SCALE GENOMIC DNA]</scope>
    <source>
        <strain evidence="2 3">JBTF-M21</strain>
    </source>
</reference>
<feature type="domain" description="Methyltransferase" evidence="1">
    <location>
        <begin position="35"/>
        <end position="131"/>
    </location>
</feature>
<sequence>MVGYLSEHIQYLRLPHRSDLYRAAISRSLPVGSTVADLGCGVGVLGIFCLEAGAAHVWGIDSSDAIHLAKETVRKAGLSERYTCVADTTFYTDLHEPVDALICDHIGYFGIDYGIVDMMRDAASRMLKPGGVLMPDRIRLHLAGVSSDTCLDEASAWSKDGIPDPFHWIDEQARNSKYAHDFAAEELCSDSFELGEIELSDAVSDYFSFTAELLAARACRFDGLAGWFSAHLGGGVWMTNSPLDAQSIKRSQAFFPVTEPFQVEQGDRIGIAFRARSDGQFLAWNVTPPGGAPVQKQSTWANAALAKRDLTSAGNAPIELSEKGTAFAYIVSLVDGQRTAAEIEAEVMRDRPDLMPSDQATRDFVRSVLRRYAVHD</sequence>
<keyword evidence="2" id="KW-0489">Methyltransferase</keyword>
<accession>A0A547PBY7</accession>
<gene>
    <name evidence="2" type="ORF">FGU71_07085</name>
</gene>
<dbReference type="GO" id="GO:0042054">
    <property type="term" value="F:histone methyltransferase activity"/>
    <property type="evidence" value="ECO:0007669"/>
    <property type="project" value="TreeGrafter"/>
</dbReference>
<evidence type="ECO:0000259" key="1">
    <source>
        <dbReference type="Pfam" id="PF13649"/>
    </source>
</evidence>
<protein>
    <submittedName>
        <fullName evidence="2">Class I SAM-dependent methyltransferase</fullName>
    </submittedName>
</protein>
<comment type="caution">
    <text evidence="2">The sequence shown here is derived from an EMBL/GenBank/DDBJ whole genome shotgun (WGS) entry which is preliminary data.</text>
</comment>
<dbReference type="Gene3D" id="2.70.160.11">
    <property type="entry name" value="Hnrnp arginine n-methyltransferase1"/>
    <property type="match status" value="1"/>
</dbReference>
<evidence type="ECO:0000313" key="2">
    <source>
        <dbReference type="EMBL" id="TRD11652.1"/>
    </source>
</evidence>
<dbReference type="Proteomes" id="UP000316343">
    <property type="component" value="Unassembled WGS sequence"/>
</dbReference>
<organism evidence="2 3">
    <name type="scientific">Erythrobacter insulae</name>
    <dbReference type="NCBI Taxonomy" id="2584124"/>
    <lineage>
        <taxon>Bacteria</taxon>
        <taxon>Pseudomonadati</taxon>
        <taxon>Pseudomonadota</taxon>
        <taxon>Alphaproteobacteria</taxon>
        <taxon>Sphingomonadales</taxon>
        <taxon>Erythrobacteraceae</taxon>
        <taxon>Erythrobacter/Porphyrobacter group</taxon>
        <taxon>Erythrobacter</taxon>
    </lineage>
</organism>
<keyword evidence="2" id="KW-0808">Transferase</keyword>
<dbReference type="PANTHER" id="PTHR11006">
    <property type="entry name" value="PROTEIN ARGININE N-METHYLTRANSFERASE"/>
    <property type="match status" value="1"/>
</dbReference>
<name>A0A547PBY7_9SPHN</name>
<dbReference type="Gene3D" id="3.40.50.150">
    <property type="entry name" value="Vaccinia Virus protein VP39"/>
    <property type="match status" value="1"/>
</dbReference>
<dbReference type="RefSeq" id="WP_142787925.1">
    <property type="nucleotide sequence ID" value="NZ_VHJK01000001.1"/>
</dbReference>
<dbReference type="GO" id="GO:0016274">
    <property type="term" value="F:protein-arginine N-methyltransferase activity"/>
    <property type="evidence" value="ECO:0007669"/>
    <property type="project" value="InterPro"/>
</dbReference>
<dbReference type="InterPro" id="IPR025799">
    <property type="entry name" value="Arg_MeTrfase"/>
</dbReference>
<dbReference type="InterPro" id="IPR041698">
    <property type="entry name" value="Methyltransf_25"/>
</dbReference>
<dbReference type="PANTHER" id="PTHR11006:SF4">
    <property type="entry name" value="PROTEIN ARGININE N-METHYLTRANSFERASE 7"/>
    <property type="match status" value="1"/>
</dbReference>
<keyword evidence="3" id="KW-1185">Reference proteome</keyword>
<dbReference type="CDD" id="cd02440">
    <property type="entry name" value="AdoMet_MTases"/>
    <property type="match status" value="1"/>
</dbReference>
<evidence type="ECO:0000313" key="3">
    <source>
        <dbReference type="Proteomes" id="UP000316343"/>
    </source>
</evidence>
<dbReference type="OrthoDB" id="5383291at2"/>
<dbReference type="SUPFAM" id="SSF53335">
    <property type="entry name" value="S-adenosyl-L-methionine-dependent methyltransferases"/>
    <property type="match status" value="1"/>
</dbReference>
<dbReference type="InterPro" id="IPR029063">
    <property type="entry name" value="SAM-dependent_MTases_sf"/>
</dbReference>
<proteinExistence type="predicted"/>
<dbReference type="Pfam" id="PF13649">
    <property type="entry name" value="Methyltransf_25"/>
    <property type="match status" value="1"/>
</dbReference>